<keyword evidence="7" id="KW-1185">Reference proteome</keyword>
<organism evidence="5 8">
    <name type="scientific">Leisingera caerulea</name>
    <name type="common">Phaeobacter caeruleus</name>
    <dbReference type="NCBI Taxonomy" id="506591"/>
    <lineage>
        <taxon>Bacteria</taxon>
        <taxon>Pseudomonadati</taxon>
        <taxon>Pseudomonadota</taxon>
        <taxon>Alphaproteobacteria</taxon>
        <taxon>Rhodobacterales</taxon>
        <taxon>Roseobacteraceae</taxon>
        <taxon>Leisingera</taxon>
    </lineage>
</organism>
<evidence type="ECO:0000256" key="1">
    <source>
        <dbReference type="ARBA" id="ARBA00004496"/>
    </source>
</evidence>
<dbReference type="Proteomes" id="UP001058713">
    <property type="component" value="Chromosome"/>
</dbReference>
<proteinExistence type="inferred from homology"/>
<evidence type="ECO:0000256" key="2">
    <source>
        <dbReference type="ARBA" id="ARBA00022490"/>
    </source>
</evidence>
<dbReference type="GO" id="GO:0005048">
    <property type="term" value="F:signal sequence binding"/>
    <property type="evidence" value="ECO:0007669"/>
    <property type="project" value="UniProtKB-UniRule"/>
</dbReference>
<gene>
    <name evidence="4" type="primary">napD</name>
    <name evidence="5" type="ORF">K3721_16815</name>
    <name evidence="6" type="ORF">K3722_17275</name>
</gene>
<name>A0A9Q9HK49_LEICA</name>
<dbReference type="Pfam" id="PF03927">
    <property type="entry name" value="NapD"/>
    <property type="match status" value="1"/>
</dbReference>
<dbReference type="GO" id="GO:0051224">
    <property type="term" value="P:negative regulation of protein transport"/>
    <property type="evidence" value="ECO:0007669"/>
    <property type="project" value="UniProtKB-UniRule"/>
</dbReference>
<comment type="subunit">
    <text evidence="4">Interacts with the cytoplasmic NapA precursor.</text>
</comment>
<dbReference type="RefSeq" id="WP_259967675.1">
    <property type="nucleotide sequence ID" value="NZ_CP081070.1"/>
</dbReference>
<evidence type="ECO:0000313" key="8">
    <source>
        <dbReference type="Proteomes" id="UP001058713"/>
    </source>
</evidence>
<keyword evidence="2 4" id="KW-0963">Cytoplasm</keyword>
<comment type="subcellular location">
    <subcellularLocation>
        <location evidence="1 4">Cytoplasm</location>
    </subcellularLocation>
</comment>
<dbReference type="EMBL" id="CP081070">
    <property type="protein sequence ID" value="UWQ53622.1"/>
    <property type="molecule type" value="Genomic_DNA"/>
</dbReference>
<dbReference type="KEGG" id="lcae:K3721_16815"/>
<dbReference type="AlphaFoldDB" id="A0A9Q9HK49"/>
<evidence type="ECO:0000313" key="6">
    <source>
        <dbReference type="EMBL" id="UWQ58216.1"/>
    </source>
</evidence>
<accession>A0A9Q9HK49</accession>
<evidence type="ECO:0000313" key="7">
    <source>
        <dbReference type="Proteomes" id="UP001058184"/>
    </source>
</evidence>
<comment type="similarity">
    <text evidence="4">Belongs to the NapD family.</text>
</comment>
<evidence type="ECO:0000313" key="5">
    <source>
        <dbReference type="EMBL" id="UWQ53622.1"/>
    </source>
</evidence>
<comment type="function">
    <text evidence="4">Chaperone for NapA, the catalytic subunit of the periplasmic nitrate reductase. It binds directly and specifically to the twin-arginine signal peptide of NapA, preventing premature interaction with the Tat translocase and premature export.</text>
</comment>
<dbReference type="HAMAP" id="MF_02200">
    <property type="entry name" value="NapD"/>
    <property type="match status" value="1"/>
</dbReference>
<reference evidence="5" key="1">
    <citation type="submission" date="2021-08" db="EMBL/GenBank/DDBJ databases">
        <authorList>
            <person name="Nwanade C."/>
            <person name="Wang M."/>
            <person name="Masoudi A."/>
            <person name="Yu Z."/>
            <person name="Liu J."/>
        </authorList>
    </citation>
    <scope>NUCLEOTIDE SEQUENCE</scope>
    <source>
        <strain evidence="5">S122</strain>
        <strain evidence="6">S141</strain>
    </source>
</reference>
<dbReference type="Proteomes" id="UP001058184">
    <property type="component" value="Chromosome"/>
</dbReference>
<dbReference type="GO" id="GO:0005737">
    <property type="term" value="C:cytoplasm"/>
    <property type="evidence" value="ECO:0007669"/>
    <property type="project" value="UniProtKB-SubCell"/>
</dbReference>
<dbReference type="PANTHER" id="PTHR38603:SF1">
    <property type="entry name" value="CHAPERONE NAPD"/>
    <property type="match status" value="1"/>
</dbReference>
<dbReference type="InterPro" id="IPR005623">
    <property type="entry name" value="Chaperone_NapD_NO3_reduct"/>
</dbReference>
<evidence type="ECO:0000256" key="4">
    <source>
        <dbReference type="HAMAP-Rule" id="MF_02200"/>
    </source>
</evidence>
<evidence type="ECO:0000256" key="3">
    <source>
        <dbReference type="ARBA" id="ARBA00023186"/>
    </source>
</evidence>
<protein>
    <recommendedName>
        <fullName evidence="4">Chaperone NapD</fullName>
    </recommendedName>
    <alternativeName>
        <fullName evidence="4">NapA signal peptide-binding chaperone NapD</fullName>
    </alternativeName>
</protein>
<sequence>MTEELHISSLLVRSNPEQMEAVLAEIKSMPRAEIPQTDPSGKIVVLFEADSDRAIGDALAKIQLLDGVASAALVFHQTCDAQELALQEGTPQ</sequence>
<dbReference type="PANTHER" id="PTHR38603">
    <property type="entry name" value="CHAPERONE NAPD"/>
    <property type="match status" value="1"/>
</dbReference>
<dbReference type="EMBL" id="CP081078">
    <property type="protein sequence ID" value="UWQ58216.1"/>
    <property type="molecule type" value="Genomic_DNA"/>
</dbReference>
<keyword evidence="3 4" id="KW-0143">Chaperone</keyword>
<dbReference type="Gene3D" id="3.30.70.920">
    <property type="match status" value="1"/>
</dbReference>